<reference evidence="8" key="1">
    <citation type="submission" date="2020-07" db="EMBL/GenBank/DDBJ databases">
        <title>Huge and variable diversity of episymbiotic CPR bacteria and DPANN archaea in groundwater ecosystems.</title>
        <authorList>
            <person name="He C.Y."/>
            <person name="Keren R."/>
            <person name="Whittaker M."/>
            <person name="Farag I.F."/>
            <person name="Doudna J."/>
            <person name="Cate J.H.D."/>
            <person name="Banfield J.F."/>
        </authorList>
    </citation>
    <scope>NUCLEOTIDE SEQUENCE</scope>
    <source>
        <strain evidence="8">NC_groundwater_17_Pr7_B-0.1um_64_12</strain>
    </source>
</reference>
<evidence type="ECO:0000256" key="2">
    <source>
        <dbReference type="ARBA" id="ARBA00020110"/>
    </source>
</evidence>
<keyword evidence="3 5" id="KW-0964">Secreted</keyword>
<evidence type="ECO:0000256" key="5">
    <source>
        <dbReference type="RuleBase" id="RU362073"/>
    </source>
</evidence>
<sequence length="499" mass="51597">MELVRFSAGQSGGVENVSFRINTNLQSLTALLNLNETDSGLQRSIERLSSGMRINSAADDPAGLIISESMRSKIQGIGQAVRNSQDAINMSKTAEAAMNEIQTLLKNISALAVHAANSAVVDSASLEADQTQIRSTLQSIDRIASQTEFGSKKLLDGSAGVVANVTAPSDLSSMFIGSTFASATVQSGPVTLTSVTAGTAASIALAQTFASTTTAVGTAGSFVINGISFTTDGTDTLQSLASKINQQSGQTGVTAQIVASGGTYSIQLDQTTYGSQYGITFVDPSNVLNTTATASAVGTDAVFDVSVTTDQGVKTVPFTGGRGPQASGLQLSDTFGNRITLTPNGNTSLGVATQVGVLSSGSVRFQIGADADQAVQFSMPTVFANRLGTSVVPGKTLADIDVTTIQGAQDAMKIIADAVTQVAQLRGDLGSFQKNFLESNVRSLNVANENLTASESDIRDVDMAAEISDHTRLMILQQSGMAVLAQANQTPQNVLQLLK</sequence>
<dbReference type="Pfam" id="PF00700">
    <property type="entry name" value="Flagellin_C"/>
    <property type="match status" value="1"/>
</dbReference>
<feature type="domain" description="Flagellin C-terminal" evidence="7">
    <location>
        <begin position="412"/>
        <end position="498"/>
    </location>
</feature>
<dbReference type="PANTHER" id="PTHR42792:SF2">
    <property type="entry name" value="FLAGELLIN"/>
    <property type="match status" value="1"/>
</dbReference>
<evidence type="ECO:0000256" key="4">
    <source>
        <dbReference type="ARBA" id="ARBA00023143"/>
    </source>
</evidence>
<dbReference type="GO" id="GO:0009288">
    <property type="term" value="C:bacterial-type flagellum"/>
    <property type="evidence" value="ECO:0007669"/>
    <property type="project" value="UniProtKB-SubCell"/>
</dbReference>
<dbReference type="PANTHER" id="PTHR42792">
    <property type="entry name" value="FLAGELLIN"/>
    <property type="match status" value="1"/>
</dbReference>
<evidence type="ECO:0000256" key="1">
    <source>
        <dbReference type="ARBA" id="ARBA00005709"/>
    </source>
</evidence>
<feature type="domain" description="Flagellin N-terminal" evidence="6">
    <location>
        <begin position="21"/>
        <end position="158"/>
    </location>
</feature>
<dbReference type="Gene3D" id="3.30.70.2120">
    <property type="match status" value="1"/>
</dbReference>
<dbReference type="Pfam" id="PF00669">
    <property type="entry name" value="Flagellin_N"/>
    <property type="match status" value="1"/>
</dbReference>
<dbReference type="GO" id="GO:0005576">
    <property type="term" value="C:extracellular region"/>
    <property type="evidence" value="ECO:0007669"/>
    <property type="project" value="UniProtKB-SubCell"/>
</dbReference>
<dbReference type="InterPro" id="IPR042187">
    <property type="entry name" value="Flagellin_C_sub2"/>
</dbReference>
<dbReference type="PRINTS" id="PR00207">
    <property type="entry name" value="FLAGELLIN"/>
</dbReference>
<dbReference type="InterPro" id="IPR010810">
    <property type="entry name" value="Flagellin_hook_IN_motif"/>
</dbReference>
<gene>
    <name evidence="8" type="ORF">HYR64_07830</name>
</gene>
<proteinExistence type="inferred from homology"/>
<dbReference type="Gene3D" id="6.10.10.10">
    <property type="entry name" value="Flagellar export chaperone, C-terminal domain"/>
    <property type="match status" value="1"/>
</dbReference>
<dbReference type="SUPFAM" id="SSF64518">
    <property type="entry name" value="Phase 1 flagellin"/>
    <property type="match status" value="1"/>
</dbReference>
<dbReference type="InterPro" id="IPR001029">
    <property type="entry name" value="Flagellin_N"/>
</dbReference>
<dbReference type="Proteomes" id="UP000727962">
    <property type="component" value="Unassembled WGS sequence"/>
</dbReference>
<evidence type="ECO:0000256" key="3">
    <source>
        <dbReference type="ARBA" id="ARBA00022525"/>
    </source>
</evidence>
<name>A0A931LVJ1_FIMGI</name>
<comment type="subcellular location">
    <subcellularLocation>
        <location evidence="5">Secreted</location>
    </subcellularLocation>
    <subcellularLocation>
        <location evidence="5">Bacterial flagellum</location>
    </subcellularLocation>
</comment>
<evidence type="ECO:0000313" key="9">
    <source>
        <dbReference type="Proteomes" id="UP000727962"/>
    </source>
</evidence>
<comment type="similarity">
    <text evidence="1 5">Belongs to the bacterial flagellin family.</text>
</comment>
<dbReference type="Pfam" id="PF07196">
    <property type="entry name" value="Flagellin_IN"/>
    <property type="match status" value="1"/>
</dbReference>
<comment type="caution">
    <text evidence="8">The sequence shown here is derived from an EMBL/GenBank/DDBJ whole genome shotgun (WGS) entry which is preliminary data.</text>
</comment>
<dbReference type="EMBL" id="JACOSL010000047">
    <property type="protein sequence ID" value="MBI1756999.1"/>
    <property type="molecule type" value="Genomic_DNA"/>
</dbReference>
<evidence type="ECO:0000259" key="6">
    <source>
        <dbReference type="Pfam" id="PF00669"/>
    </source>
</evidence>
<evidence type="ECO:0000259" key="7">
    <source>
        <dbReference type="Pfam" id="PF00700"/>
    </source>
</evidence>
<organism evidence="8 9">
    <name type="scientific">Fimbriimonas ginsengisoli</name>
    <dbReference type="NCBI Taxonomy" id="1005039"/>
    <lineage>
        <taxon>Bacteria</taxon>
        <taxon>Bacillati</taxon>
        <taxon>Armatimonadota</taxon>
        <taxon>Fimbriimonadia</taxon>
        <taxon>Fimbriimonadales</taxon>
        <taxon>Fimbriimonadaceae</taxon>
        <taxon>Fimbriimonas</taxon>
    </lineage>
</organism>
<comment type="function">
    <text evidence="5">Flagellin is the subunit protein which polymerizes to form the filaments of bacterial flagella.</text>
</comment>
<dbReference type="GO" id="GO:0005198">
    <property type="term" value="F:structural molecule activity"/>
    <property type="evidence" value="ECO:0007669"/>
    <property type="project" value="UniProtKB-UniRule"/>
</dbReference>
<dbReference type="InterPro" id="IPR001492">
    <property type="entry name" value="Flagellin"/>
</dbReference>
<dbReference type="InterPro" id="IPR046358">
    <property type="entry name" value="Flagellin_C"/>
</dbReference>
<accession>A0A931LVJ1</accession>
<dbReference type="AlphaFoldDB" id="A0A931LVJ1"/>
<protein>
    <recommendedName>
        <fullName evidence="2 5">Flagellin</fullName>
    </recommendedName>
</protein>
<evidence type="ECO:0000313" key="8">
    <source>
        <dbReference type="EMBL" id="MBI1756999.1"/>
    </source>
</evidence>
<keyword evidence="4 5" id="KW-0975">Bacterial flagellum</keyword>
<dbReference type="Gene3D" id="1.20.1330.10">
    <property type="entry name" value="f41 fragment of flagellin, N-terminal domain"/>
    <property type="match status" value="2"/>
</dbReference>